<feature type="domain" description="Small-subunit processome Utp12" evidence="5">
    <location>
        <begin position="581"/>
        <end position="697"/>
    </location>
</feature>
<dbReference type="PANTHER" id="PTHR44267:SF1">
    <property type="entry name" value="WD REPEAT-CONTAINING PROTEIN 43"/>
    <property type="match status" value="1"/>
</dbReference>
<dbReference type="Pfam" id="PF04003">
    <property type="entry name" value="Utp12"/>
    <property type="match status" value="1"/>
</dbReference>
<dbReference type="InterPro" id="IPR015943">
    <property type="entry name" value="WD40/YVTN_repeat-like_dom_sf"/>
</dbReference>
<evidence type="ECO:0000259" key="5">
    <source>
        <dbReference type="Pfam" id="PF04003"/>
    </source>
</evidence>
<evidence type="ECO:0000256" key="1">
    <source>
        <dbReference type="ARBA" id="ARBA00004123"/>
    </source>
</evidence>
<sequence>MDITMTARSARLESHLLSDKITFQNTLTWSRIYSLAKKLLDLCRDVADFILKMASSKKSKPPKGRPASTSAISQPSLSETPPLLSSFSSDGSLFALITLAVDKHRLRIYNTASNRAIAEYTVQTGRVSSLTWSNLTVDADAELSSPNKRRKKKRVEGIEEGGSATLVVILGISDGSISVFSPSHSKVVRTLTHPTSTSAVLSLATTPSSPSNLWSSSANSSVHLWNVQQSHMLRSWKIEDRIAYTSLSIRPSTDESQANLLAAHHHICLFAEVSASHDSASTQPKQLATFTGHASSIKILRWVNTEPTVHRFLSAAEGDRFVYVWDTDGASIHKKPTASISLDSDVRSLALTTDPSKQVIITLSTSGKVSFIPIPADFLSSRGTRDKSQNIHSLLPRATLTSVSKDRVTDPPVINVASIPGSSGSIKVARLVRNIQPIFDTVRYLDDSGNFIQSLALDEVDQTSVDDGPQLAPNKRYLEPSLIAVGSGLDVGRDEEDEASAAQREIDGSLEVDLAELSLGQRLAAVGDGDLQQTSESDNGEGGAGPSRKSKSSKGRNRSEISVIPANSLTRTLIQALHSSDSRLLEMCLAHSDPALIRNTVRRLPPQLAIPLINACVERLGKGARAANVKGGGGGASSQRGMGLVAWINTVLIVHTGHLMTIPDLVARLSGLHSTLTSRLSLYESLLSLSGRLDTVLSQVEFRASTAPSTIAPVKEKKSKSSTDTVVRHYVEGESGSDEENDEGMDVEIEAGSDDEGSIEDIELGGESDSDEDEDDDSEESGEEGGFIDDEAEEDFSDEEDDEGSE</sequence>
<dbReference type="InterPro" id="IPR052414">
    <property type="entry name" value="U3_snoRNA-assoc_WDR"/>
</dbReference>
<dbReference type="InterPro" id="IPR036322">
    <property type="entry name" value="WD40_repeat_dom_sf"/>
</dbReference>
<evidence type="ECO:0000313" key="6">
    <source>
        <dbReference type="EMBL" id="CAA7259979.1"/>
    </source>
</evidence>
<gene>
    <name evidence="6" type="ORF">AAE3_LOCUS2476</name>
</gene>
<feature type="region of interest" description="Disordered" evidence="4">
    <location>
        <begin position="56"/>
        <end position="77"/>
    </location>
</feature>
<evidence type="ECO:0000313" key="7">
    <source>
        <dbReference type="Proteomes" id="UP000467700"/>
    </source>
</evidence>
<accession>A0A8S0XEM0</accession>
<name>A0A8S0XEM0_CYCAE</name>
<dbReference type="PANTHER" id="PTHR44267">
    <property type="entry name" value="WD REPEAT-CONTAINING PROTEIN 43"/>
    <property type="match status" value="1"/>
</dbReference>
<feature type="region of interest" description="Disordered" evidence="4">
    <location>
        <begin position="710"/>
        <end position="806"/>
    </location>
</feature>
<dbReference type="SUPFAM" id="SSF50978">
    <property type="entry name" value="WD40 repeat-like"/>
    <property type="match status" value="1"/>
</dbReference>
<comment type="subcellular location">
    <subcellularLocation>
        <location evidence="1">Nucleus</location>
    </subcellularLocation>
</comment>
<feature type="compositionally biased region" description="Acidic residues" evidence="4">
    <location>
        <begin position="735"/>
        <end position="806"/>
    </location>
</feature>
<evidence type="ECO:0000256" key="4">
    <source>
        <dbReference type="SAM" id="MobiDB-lite"/>
    </source>
</evidence>
<comment type="caution">
    <text evidence="6">The sequence shown here is derived from an EMBL/GenBank/DDBJ whole genome shotgun (WGS) entry which is preliminary data.</text>
</comment>
<evidence type="ECO:0000256" key="3">
    <source>
        <dbReference type="ARBA" id="ARBA00038335"/>
    </source>
</evidence>
<dbReference type="OrthoDB" id="30195at2759"/>
<dbReference type="Proteomes" id="UP000467700">
    <property type="component" value="Unassembled WGS sequence"/>
</dbReference>
<dbReference type="InterPro" id="IPR007148">
    <property type="entry name" value="SSU_processome_Utp12"/>
</dbReference>
<reference evidence="6 7" key="1">
    <citation type="submission" date="2020-01" db="EMBL/GenBank/DDBJ databases">
        <authorList>
            <person name="Gupta K D."/>
        </authorList>
    </citation>
    <scope>NUCLEOTIDE SEQUENCE [LARGE SCALE GENOMIC DNA]</scope>
</reference>
<evidence type="ECO:0000256" key="2">
    <source>
        <dbReference type="ARBA" id="ARBA00023242"/>
    </source>
</evidence>
<dbReference type="GO" id="GO:0000462">
    <property type="term" value="P:maturation of SSU-rRNA from tricistronic rRNA transcript (SSU-rRNA, 5.8S rRNA, LSU-rRNA)"/>
    <property type="evidence" value="ECO:0007669"/>
    <property type="project" value="TreeGrafter"/>
</dbReference>
<protein>
    <recommendedName>
        <fullName evidence="5">Small-subunit processome Utp12 domain-containing protein</fullName>
    </recommendedName>
</protein>
<dbReference type="EMBL" id="CACVBS010000028">
    <property type="protein sequence ID" value="CAA7259979.1"/>
    <property type="molecule type" value="Genomic_DNA"/>
</dbReference>
<feature type="region of interest" description="Disordered" evidence="4">
    <location>
        <begin position="526"/>
        <end position="562"/>
    </location>
</feature>
<dbReference type="Gene3D" id="2.130.10.10">
    <property type="entry name" value="YVTN repeat-like/Quinoprotein amine dehydrogenase"/>
    <property type="match status" value="2"/>
</dbReference>
<keyword evidence="2" id="KW-0539">Nucleus</keyword>
<feature type="compositionally biased region" description="Basic and acidic residues" evidence="4">
    <location>
        <begin position="714"/>
        <end position="732"/>
    </location>
</feature>
<comment type="similarity">
    <text evidence="3">Belongs to the UTP5 family.</text>
</comment>
<proteinExistence type="inferred from homology"/>
<dbReference type="GO" id="GO:0032040">
    <property type="term" value="C:small-subunit processome"/>
    <property type="evidence" value="ECO:0007669"/>
    <property type="project" value="UniProtKB-ARBA"/>
</dbReference>
<keyword evidence="7" id="KW-1185">Reference proteome</keyword>
<dbReference type="InterPro" id="IPR001680">
    <property type="entry name" value="WD40_rpt"/>
</dbReference>
<dbReference type="AlphaFoldDB" id="A0A8S0XEM0"/>
<dbReference type="SMART" id="SM00320">
    <property type="entry name" value="WD40"/>
    <property type="match status" value="4"/>
</dbReference>
<organism evidence="6 7">
    <name type="scientific">Cyclocybe aegerita</name>
    <name type="common">Black poplar mushroom</name>
    <name type="synonym">Agrocybe aegerita</name>
    <dbReference type="NCBI Taxonomy" id="1973307"/>
    <lineage>
        <taxon>Eukaryota</taxon>
        <taxon>Fungi</taxon>
        <taxon>Dikarya</taxon>
        <taxon>Basidiomycota</taxon>
        <taxon>Agaricomycotina</taxon>
        <taxon>Agaricomycetes</taxon>
        <taxon>Agaricomycetidae</taxon>
        <taxon>Agaricales</taxon>
        <taxon>Agaricineae</taxon>
        <taxon>Bolbitiaceae</taxon>
        <taxon>Cyclocybe</taxon>
    </lineage>
</organism>